<proteinExistence type="inferred from homology"/>
<feature type="transmembrane region" description="Helical" evidence="9">
    <location>
        <begin position="418"/>
        <end position="445"/>
    </location>
</feature>
<evidence type="ECO:0000256" key="2">
    <source>
        <dbReference type="ARBA" id="ARBA00009749"/>
    </source>
</evidence>
<evidence type="ECO:0000256" key="8">
    <source>
        <dbReference type="PROSITE-ProRule" id="PRU00703"/>
    </source>
</evidence>
<dbReference type="PANTHER" id="PTHR43773:SF1">
    <property type="entry name" value="MAGNESIUM TRANSPORTER MGTE"/>
    <property type="match status" value="1"/>
</dbReference>
<keyword evidence="8" id="KW-0129">CBS domain</keyword>
<dbReference type="CDD" id="cd04606">
    <property type="entry name" value="CBS_pair_Mg_transporter"/>
    <property type="match status" value="1"/>
</dbReference>
<keyword evidence="7 9" id="KW-0472">Membrane</keyword>
<dbReference type="InterPro" id="IPR046342">
    <property type="entry name" value="CBS_dom_sf"/>
</dbReference>
<gene>
    <name evidence="12" type="primary">mgtE</name>
    <name evidence="12" type="ORF">RFV38_05055</name>
</gene>
<comment type="caution">
    <text evidence="9">Lacks conserved residue(s) required for the propagation of feature annotation.</text>
</comment>
<dbReference type="InterPro" id="IPR036739">
    <property type="entry name" value="SLC41_membr_dom_sf"/>
</dbReference>
<evidence type="ECO:0000256" key="7">
    <source>
        <dbReference type="ARBA" id="ARBA00023136"/>
    </source>
</evidence>
<keyword evidence="5 9" id="KW-0460">Magnesium</keyword>
<dbReference type="Proteomes" id="UP001279681">
    <property type="component" value="Unassembled WGS sequence"/>
</dbReference>
<dbReference type="SMART" id="SM00116">
    <property type="entry name" value="CBS"/>
    <property type="match status" value="2"/>
</dbReference>
<dbReference type="InterPro" id="IPR000644">
    <property type="entry name" value="CBS_dom"/>
</dbReference>
<protein>
    <recommendedName>
        <fullName evidence="9">Magnesium transporter MgtE</fullName>
    </recommendedName>
</protein>
<comment type="subcellular location">
    <subcellularLocation>
        <location evidence="9">Cell membrane</location>
        <topology evidence="9">Multi-pass membrane protein</topology>
    </subcellularLocation>
    <subcellularLocation>
        <location evidence="1">Membrane</location>
        <topology evidence="1">Multi-pass membrane protein</topology>
    </subcellularLocation>
</comment>
<dbReference type="EMBL" id="JAVIKH010000005">
    <property type="protein sequence ID" value="MDX8335867.1"/>
    <property type="molecule type" value="Genomic_DNA"/>
</dbReference>
<feature type="coiled-coil region" evidence="10">
    <location>
        <begin position="108"/>
        <end position="164"/>
    </location>
</feature>
<feature type="domain" description="CBS" evidence="11">
    <location>
        <begin position="198"/>
        <end position="254"/>
    </location>
</feature>
<evidence type="ECO:0000259" key="11">
    <source>
        <dbReference type="PROSITE" id="PS51371"/>
    </source>
</evidence>
<evidence type="ECO:0000313" key="13">
    <source>
        <dbReference type="Proteomes" id="UP001279681"/>
    </source>
</evidence>
<dbReference type="SUPFAM" id="SSF54631">
    <property type="entry name" value="CBS-domain pair"/>
    <property type="match status" value="1"/>
</dbReference>
<dbReference type="SMART" id="SM00924">
    <property type="entry name" value="MgtE_N"/>
    <property type="match status" value="1"/>
</dbReference>
<reference evidence="13" key="1">
    <citation type="submission" date="2023-07" db="EMBL/GenBank/DDBJ databases">
        <authorList>
            <person name="Colorado M.A."/>
            <person name="Villamil L.M."/>
            <person name="Melo J.F."/>
            <person name="Rodriguez J.A."/>
            <person name="Ruiz R.Y."/>
        </authorList>
    </citation>
    <scope>NUCLEOTIDE SEQUENCE [LARGE SCALE GENOMIC DNA]</scope>
    <source>
        <strain evidence="13">C33</strain>
    </source>
</reference>
<evidence type="ECO:0000256" key="9">
    <source>
        <dbReference type="RuleBase" id="RU362011"/>
    </source>
</evidence>
<keyword evidence="9" id="KW-0479">Metal-binding</keyword>
<keyword evidence="3 9" id="KW-0813">Transport</keyword>
<comment type="caution">
    <text evidence="12">The sequence shown here is derived from an EMBL/GenBank/DDBJ whole genome shotgun (WGS) entry which is preliminary data.</text>
</comment>
<dbReference type="InterPro" id="IPR006667">
    <property type="entry name" value="SLC41_membr_dom"/>
</dbReference>
<dbReference type="Gene3D" id="1.25.60.10">
    <property type="entry name" value="MgtE N-terminal domain-like"/>
    <property type="match status" value="1"/>
</dbReference>
<name>A0ABU4W8M8_9FUSO</name>
<evidence type="ECO:0000313" key="12">
    <source>
        <dbReference type="EMBL" id="MDX8335867.1"/>
    </source>
</evidence>
<keyword evidence="9" id="KW-1003">Cell membrane</keyword>
<dbReference type="Pfam" id="PF03448">
    <property type="entry name" value="MgtE_N"/>
    <property type="match status" value="1"/>
</dbReference>
<evidence type="ECO:0000256" key="5">
    <source>
        <dbReference type="ARBA" id="ARBA00022842"/>
    </source>
</evidence>
<evidence type="ECO:0000256" key="4">
    <source>
        <dbReference type="ARBA" id="ARBA00022692"/>
    </source>
</evidence>
<dbReference type="SUPFAM" id="SSF161093">
    <property type="entry name" value="MgtE membrane domain-like"/>
    <property type="match status" value="1"/>
</dbReference>
<evidence type="ECO:0000256" key="3">
    <source>
        <dbReference type="ARBA" id="ARBA00022448"/>
    </source>
</evidence>
<feature type="transmembrane region" description="Helical" evidence="9">
    <location>
        <begin position="356"/>
        <end position="372"/>
    </location>
</feature>
<evidence type="ECO:0000256" key="6">
    <source>
        <dbReference type="ARBA" id="ARBA00022989"/>
    </source>
</evidence>
<organism evidence="12 13">
    <name type="scientific">Candidatus Cetobacterium colombiensis</name>
    <dbReference type="NCBI Taxonomy" id="3073100"/>
    <lineage>
        <taxon>Bacteria</taxon>
        <taxon>Fusobacteriati</taxon>
        <taxon>Fusobacteriota</taxon>
        <taxon>Fusobacteriia</taxon>
        <taxon>Fusobacteriales</taxon>
        <taxon>Fusobacteriaceae</taxon>
        <taxon>Cetobacterium</taxon>
    </lineage>
</organism>
<keyword evidence="4 9" id="KW-0812">Transmembrane</keyword>
<accession>A0ABU4W8M8</accession>
<dbReference type="SUPFAM" id="SSF158791">
    <property type="entry name" value="MgtE N-terminal domain-like"/>
    <property type="match status" value="1"/>
</dbReference>
<keyword evidence="10" id="KW-0175">Coiled coil</keyword>
<dbReference type="InterPro" id="IPR006668">
    <property type="entry name" value="Mg_transptr_MgtE_intracell_dom"/>
</dbReference>
<dbReference type="Pfam" id="PF00571">
    <property type="entry name" value="CBS"/>
    <property type="match status" value="2"/>
</dbReference>
<dbReference type="InterPro" id="IPR038076">
    <property type="entry name" value="MgtE_N_sf"/>
</dbReference>
<dbReference type="Gene3D" id="1.10.357.20">
    <property type="entry name" value="SLC41 divalent cation transporters, integral membrane domain"/>
    <property type="match status" value="1"/>
</dbReference>
<dbReference type="NCBIfam" id="TIGR00400">
    <property type="entry name" value="mgtE"/>
    <property type="match status" value="1"/>
</dbReference>
<dbReference type="InterPro" id="IPR006669">
    <property type="entry name" value="MgtE_transporter"/>
</dbReference>
<keyword evidence="13" id="KW-1185">Reference proteome</keyword>
<comment type="subunit">
    <text evidence="9">Homodimer.</text>
</comment>
<dbReference type="PROSITE" id="PS51371">
    <property type="entry name" value="CBS"/>
    <property type="match status" value="2"/>
</dbReference>
<evidence type="ECO:0000256" key="1">
    <source>
        <dbReference type="ARBA" id="ARBA00004141"/>
    </source>
</evidence>
<feature type="domain" description="CBS" evidence="11">
    <location>
        <begin position="134"/>
        <end position="195"/>
    </location>
</feature>
<feature type="transmembrane region" description="Helical" evidence="9">
    <location>
        <begin position="384"/>
        <end position="406"/>
    </location>
</feature>
<keyword evidence="6 9" id="KW-1133">Transmembrane helix</keyword>
<dbReference type="PANTHER" id="PTHR43773">
    <property type="entry name" value="MAGNESIUM TRANSPORTER MGTE"/>
    <property type="match status" value="1"/>
</dbReference>
<comment type="function">
    <text evidence="9">Acts as a magnesium transporter.</text>
</comment>
<sequence>MFQTKVKELLLKKDLKGLKEVLNLETPVNIAEYIEVNSDNEKDMVILFRLLHKELAAEVFANLDADEQIKIVGSINDDKLQSLLEELYFDDMIDFLEEMPSNVVKRVLENYKHENRSLINQFLSYEEDSAGSLMTIEYLSLKSSQTVKESLEQIRKNAEELETIDVAYVIDKNKKLEGEITLKKLLSSNDDEIIENIMDKNILSVKTSTNQEEAVKLFKKYDLTVLPVIDKENILIGIITIDDMVDVIEEENTEDFQKMAAMAPSKEEYLGTSVLHLAKNRLTWLLVLMVSATFTGSIISKYEEVIEQMVVLAAAIPMLMDTGGNAGSQSSTLIIRGMALGEIKIGDYLKVVWKELRVSLIVGLGLGLVNFLRMKLILKQDLKMSMLVSITLGITVIIAKLVGGLLPIGAKKLKLDPAIMAGPLVTTIVDALALVIYFYLAMFLYSDVLR</sequence>
<dbReference type="Pfam" id="PF01769">
    <property type="entry name" value="MgtE"/>
    <property type="match status" value="1"/>
</dbReference>
<evidence type="ECO:0000256" key="10">
    <source>
        <dbReference type="SAM" id="Coils"/>
    </source>
</evidence>
<dbReference type="Gene3D" id="3.10.580.10">
    <property type="entry name" value="CBS-domain"/>
    <property type="match status" value="1"/>
</dbReference>
<comment type="similarity">
    <text evidence="2 9">Belongs to the SLC41A transporter family.</text>
</comment>
<dbReference type="RefSeq" id="WP_320313272.1">
    <property type="nucleotide sequence ID" value="NZ_JAVIKH010000005.1"/>
</dbReference>